<comment type="caution">
    <text evidence="1">The sequence shown here is derived from an EMBL/GenBank/DDBJ whole genome shotgun (WGS) entry which is preliminary data.</text>
</comment>
<keyword evidence="2" id="KW-1185">Reference proteome</keyword>
<evidence type="ECO:0000313" key="1">
    <source>
        <dbReference type="EMBL" id="RDY06807.1"/>
    </source>
</evidence>
<organism evidence="1 2">
    <name type="scientific">Mucuna pruriens</name>
    <name type="common">Velvet bean</name>
    <name type="synonym">Dolichos pruriens</name>
    <dbReference type="NCBI Taxonomy" id="157652"/>
    <lineage>
        <taxon>Eukaryota</taxon>
        <taxon>Viridiplantae</taxon>
        <taxon>Streptophyta</taxon>
        <taxon>Embryophyta</taxon>
        <taxon>Tracheophyta</taxon>
        <taxon>Spermatophyta</taxon>
        <taxon>Magnoliopsida</taxon>
        <taxon>eudicotyledons</taxon>
        <taxon>Gunneridae</taxon>
        <taxon>Pentapetalae</taxon>
        <taxon>rosids</taxon>
        <taxon>fabids</taxon>
        <taxon>Fabales</taxon>
        <taxon>Fabaceae</taxon>
        <taxon>Papilionoideae</taxon>
        <taxon>50 kb inversion clade</taxon>
        <taxon>NPAAA clade</taxon>
        <taxon>indigoferoid/millettioid clade</taxon>
        <taxon>Phaseoleae</taxon>
        <taxon>Mucuna</taxon>
    </lineage>
</organism>
<sequence length="65" mass="7928">MEKMILKKIFLKVIQGMIFKVVPKFSPNNCPIRHNKKNMGYRRQLKLIFLQLENVYYYQYLFLVG</sequence>
<protein>
    <submittedName>
        <fullName evidence="1">Uncharacterized protein</fullName>
    </submittedName>
</protein>
<feature type="non-terminal residue" evidence="1">
    <location>
        <position position="1"/>
    </location>
</feature>
<dbReference type="EMBL" id="QJKJ01001610">
    <property type="protein sequence ID" value="RDY06807.1"/>
    <property type="molecule type" value="Genomic_DNA"/>
</dbReference>
<gene>
    <name evidence="1" type="ORF">CR513_09162</name>
</gene>
<proteinExistence type="predicted"/>
<evidence type="ECO:0000313" key="2">
    <source>
        <dbReference type="Proteomes" id="UP000257109"/>
    </source>
</evidence>
<name>A0A371HVK2_MUCPR</name>
<reference evidence="1" key="1">
    <citation type="submission" date="2018-05" db="EMBL/GenBank/DDBJ databases">
        <title>Draft genome of Mucuna pruriens seed.</title>
        <authorList>
            <person name="Nnadi N.E."/>
            <person name="Vos R."/>
            <person name="Hasami M.H."/>
            <person name="Devisetty U.K."/>
            <person name="Aguiy J.C."/>
        </authorList>
    </citation>
    <scope>NUCLEOTIDE SEQUENCE [LARGE SCALE GENOMIC DNA]</scope>
    <source>
        <strain evidence="1">JCA_2017</strain>
    </source>
</reference>
<dbReference type="AlphaFoldDB" id="A0A371HVK2"/>
<dbReference type="Proteomes" id="UP000257109">
    <property type="component" value="Unassembled WGS sequence"/>
</dbReference>
<accession>A0A371HVK2</accession>